<evidence type="ECO:0000259" key="1">
    <source>
        <dbReference type="Pfam" id="PF09994"/>
    </source>
</evidence>
<dbReference type="PANTHER" id="PTHR33840">
    <property type="match status" value="1"/>
</dbReference>
<dbReference type="STRING" id="1231657.A0A1Y1YA90"/>
<name>A0A1Y1YA90_9PLEO</name>
<dbReference type="OrthoDB" id="3162439at2759"/>
<dbReference type="AlphaFoldDB" id="A0A1Y1YA90"/>
<feature type="domain" description="T6SS Phospholipase effector Tle1-like catalytic" evidence="1">
    <location>
        <begin position="5"/>
        <end position="259"/>
    </location>
</feature>
<keyword evidence="3" id="KW-1185">Reference proteome</keyword>
<dbReference type="Proteomes" id="UP000193144">
    <property type="component" value="Unassembled WGS sequence"/>
</dbReference>
<evidence type="ECO:0000313" key="3">
    <source>
        <dbReference type="Proteomes" id="UP000193144"/>
    </source>
</evidence>
<comment type="caution">
    <text evidence="2">The sequence shown here is derived from an EMBL/GenBank/DDBJ whole genome shotgun (WGS) entry which is preliminary data.</text>
</comment>
<dbReference type="PANTHER" id="PTHR33840:SF1">
    <property type="entry name" value="TLE1 PHOSPHOLIPASE DOMAIN-CONTAINING PROTEIN"/>
    <property type="match status" value="1"/>
</dbReference>
<dbReference type="Pfam" id="PF09994">
    <property type="entry name" value="T6SS_Tle1-like_cat"/>
    <property type="match status" value="1"/>
</dbReference>
<dbReference type="InterPro" id="IPR018712">
    <property type="entry name" value="Tle1-like_cat"/>
</dbReference>
<evidence type="ECO:0000313" key="2">
    <source>
        <dbReference type="EMBL" id="ORX94931.1"/>
    </source>
</evidence>
<reference evidence="2 3" key="1">
    <citation type="submission" date="2016-07" db="EMBL/GenBank/DDBJ databases">
        <title>Pervasive Adenine N6-methylation of Active Genes in Fungi.</title>
        <authorList>
            <consortium name="DOE Joint Genome Institute"/>
            <person name="Mondo S.J."/>
            <person name="Dannebaum R.O."/>
            <person name="Kuo R.C."/>
            <person name="Labutti K."/>
            <person name="Haridas S."/>
            <person name="Kuo A."/>
            <person name="Salamov A."/>
            <person name="Ahrendt S.R."/>
            <person name="Lipzen A."/>
            <person name="Sullivan W."/>
            <person name="Andreopoulos W.B."/>
            <person name="Clum A."/>
            <person name="Lindquist E."/>
            <person name="Daum C."/>
            <person name="Ramamoorthy G.K."/>
            <person name="Gryganskyi A."/>
            <person name="Culley D."/>
            <person name="Magnuson J.K."/>
            <person name="James T.Y."/>
            <person name="O'Malley M.A."/>
            <person name="Stajich J.E."/>
            <person name="Spatafora J.W."/>
            <person name="Visel A."/>
            <person name="Grigoriev I.V."/>
        </authorList>
    </citation>
    <scope>NUCLEOTIDE SEQUENCE [LARGE SCALE GENOMIC DNA]</scope>
    <source>
        <strain evidence="2 3">CBS 115471</strain>
    </source>
</reference>
<gene>
    <name evidence="2" type="ORF">BCR34DRAFT_608116</name>
</gene>
<accession>A0A1Y1YA90</accession>
<sequence>MAPKKRLFICCDGTGRDSIREKNDYVTNVARFARCIKSTAPDGVLQLVYYHEGVALHNGQFQYREAATGQGIHGMIQDAYYFLCLNFDFDEFGQDEIHLIGFSRGAFAVRALACFIEDVGILAKTRLALLSMVYSLWRRQDLERLSNHIRAWETKGHLKRNVEIASCGVWDTVSAMFPAKDLAFVCPRVPKNLRTAFHALALHETRTSFPPTLWDTDDDPALQGTLVKQCWLAGDHSDIGGGHSDSGLATLALIWMVAQYREHTTVAFAELMLLDCLTPLYLHWQEQAFFNWDEMSFNNRQEYVLQSHIYTKGIVHGPETWSTALWNLPGQSSITIREPHLKLGVLVDTIPPQPKHNAQPRVSDLDPRILHDVNASSLSFTLPDMSYFRPQAANDNTEKTGELSFPTKPWPTVHFTVRILMAARKTPCHLLSRLNTTRFGRNIAWTDVTQQRGLFEDPPTAWESWIFRQWIKREEDMFSKEAGERPHHLSVSGSSPVEERFTRFLYPYRREGERPRKAFYRHEQRASSVDRSRKIMDAEGLRAMSEKAPDLSQSRSSNATSVGSGVKYRLLLDFEGYLPDRYRRGRVL</sequence>
<organism evidence="2 3">
    <name type="scientific">Clohesyomyces aquaticus</name>
    <dbReference type="NCBI Taxonomy" id="1231657"/>
    <lineage>
        <taxon>Eukaryota</taxon>
        <taxon>Fungi</taxon>
        <taxon>Dikarya</taxon>
        <taxon>Ascomycota</taxon>
        <taxon>Pezizomycotina</taxon>
        <taxon>Dothideomycetes</taxon>
        <taxon>Pleosporomycetidae</taxon>
        <taxon>Pleosporales</taxon>
        <taxon>Lindgomycetaceae</taxon>
        <taxon>Clohesyomyces</taxon>
    </lineage>
</organism>
<protein>
    <recommendedName>
        <fullName evidence="1">T6SS Phospholipase effector Tle1-like catalytic domain-containing protein</fullName>
    </recommendedName>
</protein>
<proteinExistence type="predicted"/>
<dbReference type="EMBL" id="MCFA01000295">
    <property type="protein sequence ID" value="ORX94931.1"/>
    <property type="molecule type" value="Genomic_DNA"/>
</dbReference>